<sequence length="190" mass="21201">MFVCLFIFRFYLSGFNFHFCVFKEGGRGKREGGAGEGKGEEGRGGGGGSSRLASPREWLRLRSNCGGLVMTPREAVVSDLMAWLILMMLNSWMTGGEARRGRQGLTSTSPPPAGKEGRFDLNVQGLFCWRRVECGVKEGQPAEECFQVVSEASVSPMTGYREFHRTERRVKGKRPSLPPCKVMYVNSYRK</sequence>
<reference evidence="2 3" key="1">
    <citation type="submission" date="2019-05" db="EMBL/GenBank/DDBJ databases">
        <title>Another draft genome of Portunus trituberculatus and its Hox gene families provides insights of decapod evolution.</title>
        <authorList>
            <person name="Jeong J.-H."/>
            <person name="Song I."/>
            <person name="Kim S."/>
            <person name="Choi T."/>
            <person name="Kim D."/>
            <person name="Ryu S."/>
            <person name="Kim W."/>
        </authorList>
    </citation>
    <scope>NUCLEOTIDE SEQUENCE [LARGE SCALE GENOMIC DNA]</scope>
    <source>
        <tissue evidence="2">Muscle</tissue>
    </source>
</reference>
<gene>
    <name evidence="2" type="ORF">E2C01_099830</name>
</gene>
<dbReference type="EMBL" id="VSRR010139662">
    <property type="protein sequence ID" value="MPD04157.1"/>
    <property type="molecule type" value="Genomic_DNA"/>
</dbReference>
<keyword evidence="3" id="KW-1185">Reference proteome</keyword>
<feature type="compositionally biased region" description="Basic and acidic residues" evidence="1">
    <location>
        <begin position="27"/>
        <end position="43"/>
    </location>
</feature>
<dbReference type="AlphaFoldDB" id="A0A5B7KBY0"/>
<protein>
    <submittedName>
        <fullName evidence="2">Uncharacterized protein</fullName>
    </submittedName>
</protein>
<organism evidence="2 3">
    <name type="scientific">Portunus trituberculatus</name>
    <name type="common">Swimming crab</name>
    <name type="synonym">Neptunus trituberculatus</name>
    <dbReference type="NCBI Taxonomy" id="210409"/>
    <lineage>
        <taxon>Eukaryota</taxon>
        <taxon>Metazoa</taxon>
        <taxon>Ecdysozoa</taxon>
        <taxon>Arthropoda</taxon>
        <taxon>Crustacea</taxon>
        <taxon>Multicrustacea</taxon>
        <taxon>Malacostraca</taxon>
        <taxon>Eumalacostraca</taxon>
        <taxon>Eucarida</taxon>
        <taxon>Decapoda</taxon>
        <taxon>Pleocyemata</taxon>
        <taxon>Brachyura</taxon>
        <taxon>Eubrachyura</taxon>
        <taxon>Portunoidea</taxon>
        <taxon>Portunidae</taxon>
        <taxon>Portuninae</taxon>
        <taxon>Portunus</taxon>
    </lineage>
</organism>
<evidence type="ECO:0000256" key="1">
    <source>
        <dbReference type="SAM" id="MobiDB-lite"/>
    </source>
</evidence>
<evidence type="ECO:0000313" key="3">
    <source>
        <dbReference type="Proteomes" id="UP000324222"/>
    </source>
</evidence>
<proteinExistence type="predicted"/>
<accession>A0A5B7KBY0</accession>
<evidence type="ECO:0000313" key="2">
    <source>
        <dbReference type="EMBL" id="MPD04157.1"/>
    </source>
</evidence>
<comment type="caution">
    <text evidence="2">The sequence shown here is derived from an EMBL/GenBank/DDBJ whole genome shotgun (WGS) entry which is preliminary data.</text>
</comment>
<name>A0A5B7KBY0_PORTR</name>
<dbReference type="Proteomes" id="UP000324222">
    <property type="component" value="Unassembled WGS sequence"/>
</dbReference>
<feature type="region of interest" description="Disordered" evidence="1">
    <location>
        <begin position="27"/>
        <end position="53"/>
    </location>
</feature>